<dbReference type="AlphaFoldDB" id="A0A953HRZ0"/>
<dbReference type="Pfam" id="PF01569">
    <property type="entry name" value="PAP2"/>
    <property type="match status" value="1"/>
</dbReference>
<feature type="domain" description="Phosphatidic acid phosphatase type 2/haloperoxidase" evidence="1">
    <location>
        <begin position="367"/>
        <end position="460"/>
    </location>
</feature>
<dbReference type="PANTHER" id="PTHR34599:SF1">
    <property type="entry name" value="PHOSPHATIDIC ACID PHOSPHATASE TYPE 2_HALOPEROXIDASE DOMAIN-CONTAINING PROTEIN"/>
    <property type="match status" value="1"/>
</dbReference>
<evidence type="ECO:0000313" key="2">
    <source>
        <dbReference type="EMBL" id="MBY5957275.1"/>
    </source>
</evidence>
<evidence type="ECO:0000313" key="3">
    <source>
        <dbReference type="Proteomes" id="UP000753961"/>
    </source>
</evidence>
<dbReference type="Proteomes" id="UP000753961">
    <property type="component" value="Unassembled WGS sequence"/>
</dbReference>
<comment type="caution">
    <text evidence="2">The sequence shown here is derived from an EMBL/GenBank/DDBJ whole genome shotgun (WGS) entry which is preliminary data.</text>
</comment>
<keyword evidence="3" id="KW-1185">Reference proteome</keyword>
<dbReference type="SUPFAM" id="SSF48317">
    <property type="entry name" value="Acid phosphatase/Vanadium-dependent haloperoxidase"/>
    <property type="match status" value="1"/>
</dbReference>
<proteinExistence type="predicted"/>
<dbReference type="PANTHER" id="PTHR34599">
    <property type="entry name" value="PEROXIDASE-RELATED"/>
    <property type="match status" value="1"/>
</dbReference>
<gene>
    <name evidence="2" type="ORF">KUV50_03945</name>
</gene>
<dbReference type="Gene3D" id="1.10.606.20">
    <property type="match status" value="1"/>
</dbReference>
<sequence>MNLLYTTFPRWGIVMTLSLFLLSGCLHDPNIPDNNADIDYSNLDLKGDVALEWYELFLEMERFTPGYRPPVSARTLAYVALTAYEAVIPGYSNQYQSVARQFSGLEIPKHLPKYEYDWEIVLNSAFETSFNHFFETAPTAQQSRMNALATNLYSRLNFGVDSKVRYRSKAYGQKVADAVFEWSRKDTEGHGAFFRNYDDNYIPPGGKGKWSPTYPDYLAALLPHWGDVRTFVAGKNVKVQDPLPYSEKRNSKLYQEAMETYHLVNEIKKGNLYEDKWIADFWSDDCPILTFTPVGRWVSIANQLFIHNSQSLDMILPLYAKLGMALHDAGVRSWGEKYRYNYLRPIEYIHDVVGDKEWNTLMCPDGSGRYYTPEFPTYPSGHATFAAAAAEVLTLNMGHYYEMIDNSHKGREEFIGTPRRFGSFRQMAQECGYSRLPIGVHFRMDSEAGLDLGRRIGAMVNNDIRWMKYYN</sequence>
<name>A0A953HRZ0_9BACT</name>
<dbReference type="EMBL" id="JAHVHU010000004">
    <property type="protein sequence ID" value="MBY5957275.1"/>
    <property type="molecule type" value="Genomic_DNA"/>
</dbReference>
<reference evidence="2" key="1">
    <citation type="submission" date="2021-06" db="EMBL/GenBank/DDBJ databases">
        <title>44 bacteria genomes isolated from Dapeng, Shenzhen.</title>
        <authorList>
            <person name="Zheng W."/>
            <person name="Yu S."/>
            <person name="Huang Y."/>
        </authorList>
    </citation>
    <scope>NUCLEOTIDE SEQUENCE</scope>
    <source>
        <strain evidence="2">DP5N28-2</strain>
    </source>
</reference>
<dbReference type="CDD" id="cd03398">
    <property type="entry name" value="PAP2_haloperoxidase"/>
    <property type="match status" value="1"/>
</dbReference>
<organism evidence="2 3">
    <name type="scientific">Membranihabitans marinus</name>
    <dbReference type="NCBI Taxonomy" id="1227546"/>
    <lineage>
        <taxon>Bacteria</taxon>
        <taxon>Pseudomonadati</taxon>
        <taxon>Bacteroidota</taxon>
        <taxon>Saprospiria</taxon>
        <taxon>Saprospirales</taxon>
        <taxon>Saprospiraceae</taxon>
        <taxon>Membranihabitans</taxon>
    </lineage>
</organism>
<evidence type="ECO:0000259" key="1">
    <source>
        <dbReference type="Pfam" id="PF01569"/>
    </source>
</evidence>
<dbReference type="InterPro" id="IPR036938">
    <property type="entry name" value="PAP2/HPO_sf"/>
</dbReference>
<dbReference type="InterPro" id="IPR052559">
    <property type="entry name" value="V-haloperoxidase"/>
</dbReference>
<accession>A0A953HRZ0</accession>
<dbReference type="InterPro" id="IPR000326">
    <property type="entry name" value="PAP2/HPO"/>
</dbReference>
<protein>
    <submittedName>
        <fullName evidence="2">Vanadium-dependent haloperoxidase</fullName>
    </submittedName>
</protein>
<dbReference type="RefSeq" id="WP_222578795.1">
    <property type="nucleotide sequence ID" value="NZ_JAHVHU010000004.1"/>
</dbReference>